<evidence type="ECO:0000313" key="2">
    <source>
        <dbReference type="EMBL" id="PWR24264.1"/>
    </source>
</evidence>
<comment type="caution">
    <text evidence="2">The sequence shown here is derived from an EMBL/GenBank/DDBJ whole genome shotgun (WGS) entry which is preliminary data.</text>
</comment>
<feature type="transmembrane region" description="Helical" evidence="1">
    <location>
        <begin position="116"/>
        <end position="136"/>
    </location>
</feature>
<dbReference type="Proteomes" id="UP000245461">
    <property type="component" value="Unassembled WGS sequence"/>
</dbReference>
<reference evidence="2 3" key="1">
    <citation type="submission" date="2018-05" db="EMBL/GenBank/DDBJ databases">
        <title>Zavarzinia sp. HR-AS.</title>
        <authorList>
            <person name="Lee Y."/>
            <person name="Jeon C.O."/>
        </authorList>
    </citation>
    <scope>NUCLEOTIDE SEQUENCE [LARGE SCALE GENOMIC DNA]</scope>
    <source>
        <strain evidence="2 3">HR-AS</strain>
    </source>
</reference>
<evidence type="ECO:0000313" key="3">
    <source>
        <dbReference type="Proteomes" id="UP000245461"/>
    </source>
</evidence>
<keyword evidence="1" id="KW-1133">Transmembrane helix</keyword>
<keyword evidence="1" id="KW-0472">Membrane</keyword>
<accession>A0A317EDB8</accession>
<name>A0A317EDB8_9PROT</name>
<proteinExistence type="predicted"/>
<dbReference type="OrthoDB" id="9997549at2"/>
<dbReference type="AlphaFoldDB" id="A0A317EDB8"/>
<feature type="transmembrane region" description="Helical" evidence="1">
    <location>
        <begin position="67"/>
        <end position="89"/>
    </location>
</feature>
<keyword evidence="1" id="KW-0812">Transmembrane</keyword>
<keyword evidence="3" id="KW-1185">Reference proteome</keyword>
<evidence type="ECO:0000256" key="1">
    <source>
        <dbReference type="SAM" id="Phobius"/>
    </source>
</evidence>
<protein>
    <submittedName>
        <fullName evidence="2">Uncharacterized protein</fullName>
    </submittedName>
</protein>
<organism evidence="2 3">
    <name type="scientific">Zavarzinia aquatilis</name>
    <dbReference type="NCBI Taxonomy" id="2211142"/>
    <lineage>
        <taxon>Bacteria</taxon>
        <taxon>Pseudomonadati</taxon>
        <taxon>Pseudomonadota</taxon>
        <taxon>Alphaproteobacteria</taxon>
        <taxon>Rhodospirillales</taxon>
        <taxon>Zavarziniaceae</taxon>
        <taxon>Zavarzinia</taxon>
    </lineage>
</organism>
<sequence length="143" mass="14209">MIRALSAPGFGLLGAGLLGLALRLFPGLALALQETVLPAVLGTFLAATLVWYLGFGKAPAPSPGRGAALGALAAVLANPFAIIFISASADDRGAEALDMTGVIVLATVGAVETGPISLPVAILTGAFYALLLGLLVKDRASGK</sequence>
<feature type="transmembrane region" description="Helical" evidence="1">
    <location>
        <begin position="35"/>
        <end position="55"/>
    </location>
</feature>
<gene>
    <name evidence="2" type="ORF">DKG74_09100</name>
</gene>
<dbReference type="EMBL" id="QGLE01000004">
    <property type="protein sequence ID" value="PWR24264.1"/>
    <property type="molecule type" value="Genomic_DNA"/>
</dbReference>
<dbReference type="RefSeq" id="WP_109904920.1">
    <property type="nucleotide sequence ID" value="NZ_QGLE01000004.1"/>
</dbReference>